<feature type="compositionally biased region" description="Polar residues" evidence="1">
    <location>
        <begin position="34"/>
        <end position="49"/>
    </location>
</feature>
<organism evidence="2 3">
    <name type="scientific">Pelagomonas calceolata</name>
    <dbReference type="NCBI Taxonomy" id="35677"/>
    <lineage>
        <taxon>Eukaryota</taxon>
        <taxon>Sar</taxon>
        <taxon>Stramenopiles</taxon>
        <taxon>Ochrophyta</taxon>
        <taxon>Pelagophyceae</taxon>
        <taxon>Pelagomonadales</taxon>
        <taxon>Pelagomonadaceae</taxon>
        <taxon>Pelagomonas</taxon>
    </lineage>
</organism>
<comment type="caution">
    <text evidence="2">The sequence shown here is derived from an EMBL/GenBank/DDBJ whole genome shotgun (WGS) entry which is preliminary data.</text>
</comment>
<dbReference type="EMBL" id="CAKKNE010000003">
    <property type="protein sequence ID" value="CAH0371551.1"/>
    <property type="molecule type" value="Genomic_DNA"/>
</dbReference>
<dbReference type="AlphaFoldDB" id="A0A8J2SNZ8"/>
<dbReference type="Proteomes" id="UP000789595">
    <property type="component" value="Unassembled WGS sequence"/>
</dbReference>
<feature type="compositionally biased region" description="Basic residues" evidence="1">
    <location>
        <begin position="97"/>
        <end position="117"/>
    </location>
</feature>
<sequence>FLSAAVRLRLRAIARRRGGGLPRQRRGAERDPRTTSADRCQRPRSTTDATRPPHLAPSASPTPPRPRLLGGAGPRQRRRLRPFLASRTASVGALRAPNRRRPRTSARARSARRTRRGLRISRPRPALHRRGPVSSVARASAIAAAPASLSRVSQTASVIARDRTSLVCSAQLPRAGALTPRAGSSYVAGRARFGPLRRRRRKRARSAMRTVSYYIRSDAATCSRRAPPHRKHSKLAPLLSPPPPRCFGQELLETSDLYIRRPY</sequence>
<evidence type="ECO:0000256" key="1">
    <source>
        <dbReference type="SAM" id="MobiDB-lite"/>
    </source>
</evidence>
<name>A0A8J2SNZ8_9STRA</name>
<feature type="non-terminal residue" evidence="2">
    <location>
        <position position="1"/>
    </location>
</feature>
<accession>A0A8J2SNZ8</accession>
<evidence type="ECO:0000313" key="2">
    <source>
        <dbReference type="EMBL" id="CAH0371551.1"/>
    </source>
</evidence>
<reference evidence="2" key="1">
    <citation type="submission" date="2021-11" db="EMBL/GenBank/DDBJ databases">
        <authorList>
            <consortium name="Genoscope - CEA"/>
            <person name="William W."/>
        </authorList>
    </citation>
    <scope>NUCLEOTIDE SEQUENCE</scope>
</reference>
<evidence type="ECO:0000313" key="3">
    <source>
        <dbReference type="Proteomes" id="UP000789595"/>
    </source>
</evidence>
<protein>
    <submittedName>
        <fullName evidence="2">Uncharacterized protein</fullName>
    </submittedName>
</protein>
<keyword evidence="3" id="KW-1185">Reference proteome</keyword>
<feature type="region of interest" description="Disordered" evidence="1">
    <location>
        <begin position="17"/>
        <end position="117"/>
    </location>
</feature>
<proteinExistence type="predicted"/>
<gene>
    <name evidence="2" type="ORF">PECAL_3P15000</name>
</gene>